<dbReference type="Proteomes" id="UP000273119">
    <property type="component" value="Unassembled WGS sequence"/>
</dbReference>
<dbReference type="EMBL" id="QQXL01000005">
    <property type="protein sequence ID" value="RKW70052.1"/>
    <property type="molecule type" value="Genomic_DNA"/>
</dbReference>
<organism evidence="2 3">
    <name type="scientific">Galactobacter caseinivorans</name>
    <dbReference type="NCBI Taxonomy" id="2676123"/>
    <lineage>
        <taxon>Bacteria</taxon>
        <taxon>Bacillati</taxon>
        <taxon>Actinomycetota</taxon>
        <taxon>Actinomycetes</taxon>
        <taxon>Micrococcales</taxon>
        <taxon>Micrococcaceae</taxon>
        <taxon>Galactobacter</taxon>
    </lineage>
</organism>
<accession>A0A496PHU9</accession>
<comment type="caution">
    <text evidence="2">The sequence shown here is derived from an EMBL/GenBank/DDBJ whole genome shotgun (WGS) entry which is preliminary data.</text>
</comment>
<proteinExistence type="predicted"/>
<evidence type="ECO:0000313" key="3">
    <source>
        <dbReference type="Proteomes" id="UP000273119"/>
    </source>
</evidence>
<sequence>MRRRSVPWWAGRRWRCAPGAGCGGVWRVARGAWRVARGAWRVARGAWRVAREVARFAVPRRTLPCTPPRQSAHRHGKPQIAGRRQDTGAQGARRRDPHLPARRAPSPSNTDRDLQSSKRVLQSTKRRPDHIPASHQTRSAVPRRTLPCTPPRQSAHRHGKPQRGPVPHNRPIRRSHPQSVRLAPTTSDRRVN</sequence>
<protein>
    <submittedName>
        <fullName evidence="2">Uncharacterized protein</fullName>
    </submittedName>
</protein>
<keyword evidence="3" id="KW-1185">Reference proteome</keyword>
<evidence type="ECO:0000313" key="2">
    <source>
        <dbReference type="EMBL" id="RKW70052.1"/>
    </source>
</evidence>
<name>A0A496PHU9_9MICC</name>
<evidence type="ECO:0000256" key="1">
    <source>
        <dbReference type="SAM" id="MobiDB-lite"/>
    </source>
</evidence>
<feature type="region of interest" description="Disordered" evidence="1">
    <location>
        <begin position="62"/>
        <end position="192"/>
    </location>
</feature>
<gene>
    <name evidence="2" type="ORF">DWQ67_08775</name>
</gene>
<reference evidence="2 3" key="1">
    <citation type="submission" date="2018-07" db="EMBL/GenBank/DDBJ databases">
        <title>Arthrobacter sp. nov., isolated from raw cow's milk with high bacterial count.</title>
        <authorList>
            <person name="Hahne J."/>
            <person name="Isele D."/>
            <person name="Lipski A."/>
        </authorList>
    </citation>
    <scope>NUCLEOTIDE SEQUENCE [LARGE SCALE GENOMIC DNA]</scope>
    <source>
        <strain evidence="2 3">JZ R-183</strain>
    </source>
</reference>
<dbReference type="AlphaFoldDB" id="A0A496PHU9"/>